<reference evidence="1" key="1">
    <citation type="submission" date="2021-01" db="EMBL/GenBank/DDBJ databases">
        <title>Whole genome shotgun sequence of Actinoplanes capillaceus NBRC 16408.</title>
        <authorList>
            <person name="Komaki H."/>
            <person name="Tamura T."/>
        </authorList>
    </citation>
    <scope>NUCLEOTIDE SEQUENCE [LARGE SCALE GENOMIC DNA]</scope>
    <source>
        <strain evidence="1">NBRC 16408</strain>
    </source>
</reference>
<gene>
    <name evidence="1" type="ORF">Aca07nite_75690</name>
</gene>
<proteinExistence type="predicted"/>
<dbReference type="EMBL" id="BOMF01000146">
    <property type="protein sequence ID" value="GID50294.1"/>
    <property type="molecule type" value="Genomic_DNA"/>
</dbReference>
<sequence>MKESDFGTATASAFAVAVAAGTELVTGPELVAGAGDASGVVPQPVAAMTAASMIKTSRGTRDARRLVIWPWWARSAAARAPGRR</sequence>
<accession>A0ABQ3WVS2</accession>
<organism evidence="1">
    <name type="scientific">Actinoplanes campanulatus</name>
    <dbReference type="NCBI Taxonomy" id="113559"/>
    <lineage>
        <taxon>Bacteria</taxon>
        <taxon>Bacillati</taxon>
        <taxon>Actinomycetota</taxon>
        <taxon>Actinomycetes</taxon>
        <taxon>Micromonosporales</taxon>
        <taxon>Micromonosporaceae</taxon>
        <taxon>Actinoplanes</taxon>
    </lineage>
</organism>
<evidence type="ECO:0000313" key="1">
    <source>
        <dbReference type="EMBL" id="GID50294.1"/>
    </source>
</evidence>
<protein>
    <submittedName>
        <fullName evidence="1">Uncharacterized protein</fullName>
    </submittedName>
</protein>
<comment type="caution">
    <text evidence="1">The sequence shown here is derived from an EMBL/GenBank/DDBJ whole genome shotgun (WGS) entry which is preliminary data.</text>
</comment>
<name>A0ABQ3WVS2_9ACTN</name>